<feature type="domain" description="Amidohydrolase-related" evidence="2">
    <location>
        <begin position="136"/>
        <end position="286"/>
    </location>
</feature>
<reference evidence="3 4" key="1">
    <citation type="submission" date="2019-08" db="EMBL/GenBank/DDBJ databases">
        <authorList>
            <person name="Karlyshev A.V."/>
        </authorList>
    </citation>
    <scope>NUCLEOTIDE SEQUENCE [LARGE SCALE GENOMIC DNA]</scope>
    <source>
        <strain evidence="3 4">Alg18-2.2</strain>
    </source>
</reference>
<dbReference type="Proteomes" id="UP000321248">
    <property type="component" value="Unassembled WGS sequence"/>
</dbReference>
<comment type="caution">
    <text evidence="3">The sequence shown here is derived from an EMBL/GenBank/DDBJ whole genome shotgun (WGS) entry which is preliminary data.</text>
</comment>
<evidence type="ECO:0000313" key="4">
    <source>
        <dbReference type="Proteomes" id="UP000321248"/>
    </source>
</evidence>
<dbReference type="InterPro" id="IPR011059">
    <property type="entry name" value="Metal-dep_hydrolase_composite"/>
</dbReference>
<keyword evidence="1" id="KW-0812">Transmembrane</keyword>
<evidence type="ECO:0000256" key="1">
    <source>
        <dbReference type="SAM" id="Phobius"/>
    </source>
</evidence>
<organism evidence="3 4">
    <name type="scientific">Alkalisalibacterium limincola</name>
    <dbReference type="NCBI Taxonomy" id="2699169"/>
    <lineage>
        <taxon>Bacteria</taxon>
        <taxon>Pseudomonadati</taxon>
        <taxon>Pseudomonadota</taxon>
        <taxon>Gammaproteobacteria</taxon>
        <taxon>Lysobacterales</taxon>
        <taxon>Lysobacteraceae</taxon>
        <taxon>Alkalisalibacterium</taxon>
    </lineage>
</organism>
<dbReference type="InterPro" id="IPR032466">
    <property type="entry name" value="Metal_Hydrolase"/>
</dbReference>
<dbReference type="SUPFAM" id="SSF51556">
    <property type="entry name" value="Metallo-dependent hydrolases"/>
    <property type="match status" value="1"/>
</dbReference>
<keyword evidence="1" id="KW-1133">Transmembrane helix</keyword>
<dbReference type="GO" id="GO:0016810">
    <property type="term" value="F:hydrolase activity, acting on carbon-nitrogen (but not peptide) bonds"/>
    <property type="evidence" value="ECO:0007669"/>
    <property type="project" value="InterPro"/>
</dbReference>
<dbReference type="Gene3D" id="2.30.40.10">
    <property type="entry name" value="Urease, subunit C, domain 1"/>
    <property type="match status" value="2"/>
</dbReference>
<evidence type="ECO:0000313" key="3">
    <source>
        <dbReference type="EMBL" id="TXK61024.1"/>
    </source>
</evidence>
<evidence type="ECO:0000259" key="2">
    <source>
        <dbReference type="Pfam" id="PF01979"/>
    </source>
</evidence>
<accession>A0A5C8KNL4</accession>
<dbReference type="Gene3D" id="3.20.20.140">
    <property type="entry name" value="Metal-dependent hydrolases"/>
    <property type="match status" value="1"/>
</dbReference>
<dbReference type="InterPro" id="IPR006680">
    <property type="entry name" value="Amidohydro-rel"/>
</dbReference>
<dbReference type="OrthoDB" id="9807210at2"/>
<feature type="domain" description="Amidohydrolase-related" evidence="2">
    <location>
        <begin position="418"/>
        <end position="521"/>
    </location>
</feature>
<dbReference type="EMBL" id="VRTS01000007">
    <property type="protein sequence ID" value="TXK61024.1"/>
    <property type="molecule type" value="Genomic_DNA"/>
</dbReference>
<dbReference type="SUPFAM" id="SSF51338">
    <property type="entry name" value="Composite domain of metallo-dependent hydrolases"/>
    <property type="match status" value="1"/>
</dbReference>
<sequence length="533" mass="58648">MGGKFQPLARGISSPSRSGRVISYSRKKLFFVRKKSTATAHLLGEPTRKAPPMRLIIFLIFLLFPISILLMPWPAQGQPNHGPLALDNVQVIDAEHERVSAPRCVRIETGRLARIDEAGSAECHEQAQVLDLQGRYLMPGLIDMHAHLDLGPMEILQEDGQVLGQALPDDEIAEHNARRLVAFGVTTVRNPGGDLESAARYKARRAAGELVGPELFNAGLIINNAKLRGLAVAAETPDDVRRLVAEQVAGGADWIKFYTGLSPEMLQAGIDEARAHGRPSVAHLEDIAWTDALAMGLDGIVHLMPLSPDLRTTEQRDAWQATSRGATYSFFEWWEHFDVDGPHAEQLIAAFEQHRPVFDATVMVFHAAFVQDSDDTYKEDSRRYAHPRLLANWNEWFTFGLGWEAEDFERARAVWPKVQRMAARLHATDARMTIGTDMGNPWVAPGISVHREMELLADAGVPAPRLLLAATSNAADALGIGEQTGRIASGYQADLLVLDANPLLDISNTKQIHAVVLDGQLLTTEALNQLKGE</sequence>
<feature type="transmembrane region" description="Helical" evidence="1">
    <location>
        <begin position="55"/>
        <end position="73"/>
    </location>
</feature>
<dbReference type="PANTHER" id="PTHR43135">
    <property type="entry name" value="ALPHA-D-RIBOSE 1-METHYLPHOSPHONATE 5-TRIPHOSPHATE DIPHOSPHATASE"/>
    <property type="match status" value="1"/>
</dbReference>
<name>A0A5C8KNL4_9GAMM</name>
<dbReference type="PANTHER" id="PTHR43135:SF3">
    <property type="entry name" value="ALPHA-D-RIBOSE 1-METHYLPHOSPHONATE 5-TRIPHOSPHATE DIPHOSPHATASE"/>
    <property type="match status" value="1"/>
</dbReference>
<dbReference type="Gene3D" id="3.40.50.10910">
    <property type="entry name" value="Amidohydrolase"/>
    <property type="match status" value="1"/>
</dbReference>
<proteinExistence type="predicted"/>
<keyword evidence="4" id="KW-1185">Reference proteome</keyword>
<dbReference type="Pfam" id="PF01979">
    <property type="entry name" value="Amidohydro_1"/>
    <property type="match status" value="2"/>
</dbReference>
<dbReference type="InterPro" id="IPR051781">
    <property type="entry name" value="Metallo-dep_Hydrolase"/>
</dbReference>
<dbReference type="AlphaFoldDB" id="A0A5C8KNL4"/>
<keyword evidence="1" id="KW-0472">Membrane</keyword>
<protein>
    <submittedName>
        <fullName evidence="3">Amidohydrolase family protein</fullName>
    </submittedName>
</protein>
<gene>
    <name evidence="3" type="ORF">FU658_10650</name>
</gene>